<gene>
    <name evidence="3" type="ORF">EUBDOL_01071</name>
</gene>
<evidence type="ECO:0008006" key="5">
    <source>
        <dbReference type="Google" id="ProtNLM"/>
    </source>
</evidence>
<organism evidence="3 4">
    <name type="scientific">Amedibacillus dolichus DSM 3991</name>
    <dbReference type="NCBI Taxonomy" id="428127"/>
    <lineage>
        <taxon>Bacteria</taxon>
        <taxon>Bacillati</taxon>
        <taxon>Bacillota</taxon>
        <taxon>Erysipelotrichia</taxon>
        <taxon>Erysipelotrichales</taxon>
        <taxon>Erysipelotrichaceae</taxon>
        <taxon>Amedibacillus</taxon>
    </lineage>
</organism>
<dbReference type="RefSeq" id="WP_004799282.1">
    <property type="nucleotide sequence ID" value="NZ_DS483475.1"/>
</dbReference>
<accession>A8RBF2</accession>
<reference evidence="3 4" key="1">
    <citation type="submission" date="2007-09" db="EMBL/GenBank/DDBJ databases">
        <title>Draft genome sequence of Eubacterium dolichum (DSM 3991).</title>
        <authorList>
            <person name="Sudarsanam P."/>
            <person name="Ley R."/>
            <person name="Guruge J."/>
            <person name="Turnbaugh P.J."/>
            <person name="Mahowald M."/>
            <person name="Liep D."/>
            <person name="Gordon J."/>
        </authorList>
    </citation>
    <scope>NUCLEOTIDE SEQUENCE [LARGE SCALE GENOMIC DNA]</scope>
    <source>
        <strain evidence="3 4">DSM 3991</strain>
    </source>
</reference>
<feature type="compositionally biased region" description="Basic and acidic residues" evidence="2">
    <location>
        <begin position="32"/>
        <end position="52"/>
    </location>
</feature>
<feature type="compositionally biased region" description="Low complexity" evidence="2">
    <location>
        <begin position="95"/>
        <end position="105"/>
    </location>
</feature>
<comment type="caution">
    <text evidence="3">The sequence shown here is derived from an EMBL/GenBank/DDBJ whole genome shotgun (WGS) entry which is preliminary data.</text>
</comment>
<dbReference type="eggNOG" id="ENOG5033GA1">
    <property type="taxonomic scope" value="Bacteria"/>
</dbReference>
<feature type="coiled-coil region" evidence="1">
    <location>
        <begin position="162"/>
        <end position="197"/>
    </location>
</feature>
<keyword evidence="1" id="KW-0175">Coiled coil</keyword>
<dbReference type="HOGENOM" id="CLU_1159668_0_0_9"/>
<dbReference type="AlphaFoldDB" id="A8RBF2"/>
<protein>
    <recommendedName>
        <fullName evidence="5">Internalin</fullName>
    </recommendedName>
</protein>
<dbReference type="Proteomes" id="UP000004090">
    <property type="component" value="Unassembled WGS sequence"/>
</dbReference>
<evidence type="ECO:0000256" key="1">
    <source>
        <dbReference type="SAM" id="Coils"/>
    </source>
</evidence>
<dbReference type="EMBL" id="ABAW02000019">
    <property type="protein sequence ID" value="EDP11151.1"/>
    <property type="molecule type" value="Genomic_DNA"/>
</dbReference>
<evidence type="ECO:0000256" key="2">
    <source>
        <dbReference type="SAM" id="MobiDB-lite"/>
    </source>
</evidence>
<feature type="region of interest" description="Disordered" evidence="2">
    <location>
        <begin position="31"/>
        <end position="105"/>
    </location>
</feature>
<evidence type="ECO:0000313" key="3">
    <source>
        <dbReference type="EMBL" id="EDP11151.1"/>
    </source>
</evidence>
<proteinExistence type="predicted"/>
<sequence>MSIFQKITNLLFEENDVDVIAEDELEDISLQEEEKQKEKRLAKAAAAEKEAKQTAANQQPQPKKQEAKLEDSSELKKAVRIDLKEEKDSKKATASKRSYSSVSHRSTVLEEQKEFEFTPVISPIFGASDVETDKAKKNTSVLLPKSKKQNPLGTVISPYYGLGELEEMEEQAKEDILRKAEEEMESEEDFVAFEESEKIELDETDLDSIPLDDLIVDNDTEEDEEDMMQISLFGDSTPIKESDNENKKV</sequence>
<evidence type="ECO:0000313" key="4">
    <source>
        <dbReference type="Proteomes" id="UP000004090"/>
    </source>
</evidence>
<dbReference type="GeneID" id="92793322"/>
<feature type="compositionally biased region" description="Basic and acidic residues" evidence="2">
    <location>
        <begin position="63"/>
        <end position="91"/>
    </location>
</feature>
<dbReference type="STRING" id="428127.EUBDOL_01071"/>
<name>A8RBF2_9FIRM</name>
<reference evidence="3 4" key="2">
    <citation type="submission" date="2007-09" db="EMBL/GenBank/DDBJ databases">
        <authorList>
            <person name="Fulton L."/>
            <person name="Clifton S."/>
            <person name="Fulton B."/>
            <person name="Xu J."/>
            <person name="Minx P."/>
            <person name="Pepin K.H."/>
            <person name="Johnson M."/>
            <person name="Thiruvilangam P."/>
            <person name="Bhonagiri V."/>
            <person name="Nash W.E."/>
            <person name="Mardis E.R."/>
            <person name="Wilson R.K."/>
        </authorList>
    </citation>
    <scope>NUCLEOTIDE SEQUENCE [LARGE SCALE GENOMIC DNA]</scope>
    <source>
        <strain evidence="3 4">DSM 3991</strain>
    </source>
</reference>